<keyword evidence="3" id="KW-1185">Reference proteome</keyword>
<protein>
    <submittedName>
        <fullName evidence="2">Acyltransferase</fullName>
    </submittedName>
</protein>
<keyword evidence="1" id="KW-0812">Transmembrane</keyword>
<dbReference type="GO" id="GO:0016746">
    <property type="term" value="F:acyltransferase activity"/>
    <property type="evidence" value="ECO:0007669"/>
    <property type="project" value="UniProtKB-KW"/>
</dbReference>
<reference evidence="2 3" key="1">
    <citation type="submission" date="2019-07" db="EMBL/GenBank/DDBJ databases">
        <authorList>
            <person name="Kim J."/>
        </authorList>
    </citation>
    <scope>NUCLEOTIDE SEQUENCE [LARGE SCALE GENOMIC DNA]</scope>
    <source>
        <strain evidence="2 3">JC52</strain>
    </source>
</reference>
<keyword evidence="1" id="KW-1133">Transmembrane helix</keyword>
<feature type="transmembrane region" description="Helical" evidence="1">
    <location>
        <begin position="6"/>
        <end position="28"/>
    </location>
</feature>
<keyword evidence="2" id="KW-0808">Transferase</keyword>
<dbReference type="Proteomes" id="UP000317036">
    <property type="component" value="Unassembled WGS sequence"/>
</dbReference>
<sequence length="89" mass="10070">MLQTSIPVFIGNVSFSLYLYHGIIYKELEHALARRLSETVLAVISVAVSIAAAYLGWVLIEKPFMSIGKNVTARLTRFHQQLKQKQLHT</sequence>
<organism evidence="2 3">
    <name type="scientific">Paenibacillus cremeus</name>
    <dbReference type="NCBI Taxonomy" id="2163881"/>
    <lineage>
        <taxon>Bacteria</taxon>
        <taxon>Bacillati</taxon>
        <taxon>Bacillota</taxon>
        <taxon>Bacilli</taxon>
        <taxon>Bacillales</taxon>
        <taxon>Paenibacillaceae</taxon>
        <taxon>Paenibacillus</taxon>
    </lineage>
</organism>
<comment type="caution">
    <text evidence="2">The sequence shown here is derived from an EMBL/GenBank/DDBJ whole genome shotgun (WGS) entry which is preliminary data.</text>
</comment>
<name>A0A559KFL8_9BACL</name>
<proteinExistence type="predicted"/>
<evidence type="ECO:0000313" key="3">
    <source>
        <dbReference type="Proteomes" id="UP000317036"/>
    </source>
</evidence>
<dbReference type="EMBL" id="VNJI01000005">
    <property type="protein sequence ID" value="TVY10920.1"/>
    <property type="molecule type" value="Genomic_DNA"/>
</dbReference>
<gene>
    <name evidence="2" type="ORF">FPZ49_05430</name>
</gene>
<evidence type="ECO:0000256" key="1">
    <source>
        <dbReference type="SAM" id="Phobius"/>
    </source>
</evidence>
<keyword evidence="1" id="KW-0472">Membrane</keyword>
<dbReference type="AlphaFoldDB" id="A0A559KFL8"/>
<feature type="transmembrane region" description="Helical" evidence="1">
    <location>
        <begin position="40"/>
        <end position="60"/>
    </location>
</feature>
<keyword evidence="2" id="KW-0012">Acyltransferase</keyword>
<evidence type="ECO:0000313" key="2">
    <source>
        <dbReference type="EMBL" id="TVY10920.1"/>
    </source>
</evidence>
<accession>A0A559KFL8</accession>